<reference evidence="1" key="1">
    <citation type="journal article" date="2020" name="Stud. Mycol.">
        <title>101 Dothideomycetes genomes: a test case for predicting lifestyles and emergence of pathogens.</title>
        <authorList>
            <person name="Haridas S."/>
            <person name="Albert R."/>
            <person name="Binder M."/>
            <person name="Bloem J."/>
            <person name="Labutti K."/>
            <person name="Salamov A."/>
            <person name="Andreopoulos B."/>
            <person name="Baker S."/>
            <person name="Barry K."/>
            <person name="Bills G."/>
            <person name="Bluhm B."/>
            <person name="Cannon C."/>
            <person name="Castanera R."/>
            <person name="Culley D."/>
            <person name="Daum C."/>
            <person name="Ezra D."/>
            <person name="Gonzalez J."/>
            <person name="Henrissat B."/>
            <person name="Kuo A."/>
            <person name="Liang C."/>
            <person name="Lipzen A."/>
            <person name="Lutzoni F."/>
            <person name="Magnuson J."/>
            <person name="Mondo S."/>
            <person name="Nolan M."/>
            <person name="Ohm R."/>
            <person name="Pangilinan J."/>
            <person name="Park H.-J."/>
            <person name="Ramirez L."/>
            <person name="Alfaro M."/>
            <person name="Sun H."/>
            <person name="Tritt A."/>
            <person name="Yoshinaga Y."/>
            <person name="Zwiers L.-H."/>
            <person name="Turgeon B."/>
            <person name="Goodwin S."/>
            <person name="Spatafora J."/>
            <person name="Crous P."/>
            <person name="Grigoriev I."/>
        </authorList>
    </citation>
    <scope>NUCLEOTIDE SEQUENCE</scope>
    <source>
        <strain evidence="1">CBS 101060</strain>
    </source>
</reference>
<accession>A0A9P4SEB2</accession>
<dbReference type="OrthoDB" id="5405297at2759"/>
<dbReference type="InterPro" id="IPR036047">
    <property type="entry name" value="F-box-like_dom_sf"/>
</dbReference>
<proteinExistence type="predicted"/>
<organism evidence="1 2">
    <name type="scientific">Patellaria atrata CBS 101060</name>
    <dbReference type="NCBI Taxonomy" id="1346257"/>
    <lineage>
        <taxon>Eukaryota</taxon>
        <taxon>Fungi</taxon>
        <taxon>Dikarya</taxon>
        <taxon>Ascomycota</taxon>
        <taxon>Pezizomycotina</taxon>
        <taxon>Dothideomycetes</taxon>
        <taxon>Dothideomycetes incertae sedis</taxon>
        <taxon>Patellariales</taxon>
        <taxon>Patellariaceae</taxon>
        <taxon>Patellaria</taxon>
    </lineage>
</organism>
<comment type="caution">
    <text evidence="1">The sequence shown here is derived from an EMBL/GenBank/DDBJ whole genome shotgun (WGS) entry which is preliminary data.</text>
</comment>
<gene>
    <name evidence="1" type="ORF">M501DRAFT_1014014</name>
</gene>
<dbReference type="Proteomes" id="UP000799429">
    <property type="component" value="Unassembled WGS sequence"/>
</dbReference>
<evidence type="ECO:0008006" key="3">
    <source>
        <dbReference type="Google" id="ProtNLM"/>
    </source>
</evidence>
<evidence type="ECO:0000313" key="1">
    <source>
        <dbReference type="EMBL" id="KAF2841201.1"/>
    </source>
</evidence>
<feature type="non-terminal residue" evidence="1">
    <location>
        <position position="272"/>
    </location>
</feature>
<name>A0A9P4SEB2_9PEZI</name>
<evidence type="ECO:0000313" key="2">
    <source>
        <dbReference type="Proteomes" id="UP000799429"/>
    </source>
</evidence>
<dbReference type="SUPFAM" id="SSF81383">
    <property type="entry name" value="F-box domain"/>
    <property type="match status" value="1"/>
</dbReference>
<dbReference type="AlphaFoldDB" id="A0A9P4SEB2"/>
<dbReference type="EMBL" id="MU006091">
    <property type="protein sequence ID" value="KAF2841201.1"/>
    <property type="molecule type" value="Genomic_DNA"/>
</dbReference>
<keyword evidence="2" id="KW-1185">Reference proteome</keyword>
<protein>
    <recommendedName>
        <fullName evidence="3">F-box domain-containing protein</fullName>
    </recommendedName>
</protein>
<sequence length="272" mass="31587">MGFMKHFRSRSRLRSKESNGNVQYHAPVYGADFTARLPPNVLQNIFSFVCPHVLDESYDVSENSPLGDGCMLCDLRDLSRCALVRKSWYGVAQGMLYKSIRIDAVHYCEREEFLADQRRRKSRHGDPPDVPAIRLQLLSRTVRERQRIAEAVQILKLPYMTRETCKADLARTVSVLPNLQYVDLPDGFFTGDPTCHTLRQELQARCPDIRRMKYDSGSETSFEILQQYHWQMLEVLELSRLRVEPILFRRVLACLPTLHELILTDIPWLSDT</sequence>
<dbReference type="Gene3D" id="1.20.1280.50">
    <property type="match status" value="1"/>
</dbReference>